<dbReference type="AlphaFoldDB" id="A0A9X2EM88"/>
<keyword evidence="1" id="KW-0812">Transmembrane</keyword>
<keyword evidence="1" id="KW-1133">Transmembrane helix</keyword>
<accession>A0A9X2EM88</accession>
<dbReference type="EMBL" id="JALBWM010000040">
    <property type="protein sequence ID" value="MCO1334849.1"/>
    <property type="molecule type" value="Genomic_DNA"/>
</dbReference>
<keyword evidence="1" id="KW-0472">Membrane</keyword>
<feature type="transmembrane region" description="Helical" evidence="1">
    <location>
        <begin position="37"/>
        <end position="61"/>
    </location>
</feature>
<reference evidence="2" key="1">
    <citation type="journal article" date="2022" name="Arch. Microbiol.">
        <title>Microbulbifer okhotskensis sp. nov., isolated from a deep bottom sediment of the Okhotsk Sea.</title>
        <authorList>
            <person name="Romanenko L."/>
            <person name="Kurilenko V."/>
            <person name="Otstavnykh N."/>
            <person name="Velansky P."/>
            <person name="Isaeva M."/>
            <person name="Mikhailov V."/>
        </authorList>
    </citation>
    <scope>NUCLEOTIDE SEQUENCE</scope>
    <source>
        <strain evidence="2">OS29</strain>
    </source>
</reference>
<proteinExistence type="predicted"/>
<feature type="transmembrane region" description="Helical" evidence="1">
    <location>
        <begin position="73"/>
        <end position="94"/>
    </location>
</feature>
<comment type="caution">
    <text evidence="2">The sequence shown here is derived from an EMBL/GenBank/DDBJ whole genome shotgun (WGS) entry which is preliminary data.</text>
</comment>
<dbReference type="RefSeq" id="WP_252466530.1">
    <property type="nucleotide sequence ID" value="NZ_JALBWM010000040.1"/>
</dbReference>
<sequence length="95" mass="10477">MTKAETVDVVLLLLTLCAVLSLSVVKSVAMTWVALEWLALICLLSFVSPKISLVTSFLNSTVTGILWPESRHWLWVLAITLNLIAIAETFPFVFG</sequence>
<organism evidence="2 3">
    <name type="scientific">Microbulbifer okhotskensis</name>
    <dbReference type="NCBI Taxonomy" id="2926617"/>
    <lineage>
        <taxon>Bacteria</taxon>
        <taxon>Pseudomonadati</taxon>
        <taxon>Pseudomonadota</taxon>
        <taxon>Gammaproteobacteria</taxon>
        <taxon>Cellvibrionales</taxon>
        <taxon>Microbulbiferaceae</taxon>
        <taxon>Microbulbifer</taxon>
    </lineage>
</organism>
<evidence type="ECO:0000313" key="2">
    <source>
        <dbReference type="EMBL" id="MCO1334849.1"/>
    </source>
</evidence>
<protein>
    <submittedName>
        <fullName evidence="2">Uncharacterized protein</fullName>
    </submittedName>
</protein>
<keyword evidence="3" id="KW-1185">Reference proteome</keyword>
<evidence type="ECO:0000256" key="1">
    <source>
        <dbReference type="SAM" id="Phobius"/>
    </source>
</evidence>
<dbReference type="Proteomes" id="UP001139028">
    <property type="component" value="Unassembled WGS sequence"/>
</dbReference>
<gene>
    <name evidence="2" type="ORF">MO867_10905</name>
</gene>
<name>A0A9X2EM88_9GAMM</name>
<evidence type="ECO:0000313" key="3">
    <source>
        <dbReference type="Proteomes" id="UP001139028"/>
    </source>
</evidence>